<evidence type="ECO:0000313" key="3">
    <source>
        <dbReference type="Proteomes" id="UP001270362"/>
    </source>
</evidence>
<dbReference type="Pfam" id="PF05705">
    <property type="entry name" value="DUF829"/>
    <property type="match status" value="1"/>
</dbReference>
<dbReference type="InterPro" id="IPR029058">
    <property type="entry name" value="AB_hydrolase_fold"/>
</dbReference>
<evidence type="ECO:0000313" key="2">
    <source>
        <dbReference type="EMBL" id="KAK3687940.1"/>
    </source>
</evidence>
<dbReference type="Proteomes" id="UP001270362">
    <property type="component" value="Unassembled WGS sequence"/>
</dbReference>
<protein>
    <recommendedName>
        <fullName evidence="4">Indole-diterpene biosynthesis protein PaxU</fullName>
    </recommendedName>
</protein>
<proteinExistence type="predicted"/>
<gene>
    <name evidence="2" type="ORF">B0T22DRAFT_458284</name>
</gene>
<dbReference type="SUPFAM" id="SSF53474">
    <property type="entry name" value="alpha/beta-Hydrolases"/>
    <property type="match status" value="1"/>
</dbReference>
<organism evidence="2 3">
    <name type="scientific">Podospora appendiculata</name>
    <dbReference type="NCBI Taxonomy" id="314037"/>
    <lineage>
        <taxon>Eukaryota</taxon>
        <taxon>Fungi</taxon>
        <taxon>Dikarya</taxon>
        <taxon>Ascomycota</taxon>
        <taxon>Pezizomycotina</taxon>
        <taxon>Sordariomycetes</taxon>
        <taxon>Sordariomycetidae</taxon>
        <taxon>Sordariales</taxon>
        <taxon>Podosporaceae</taxon>
        <taxon>Podospora</taxon>
    </lineage>
</organism>
<reference evidence="2" key="2">
    <citation type="submission" date="2023-06" db="EMBL/GenBank/DDBJ databases">
        <authorList>
            <consortium name="Lawrence Berkeley National Laboratory"/>
            <person name="Haridas S."/>
            <person name="Hensen N."/>
            <person name="Bonometti L."/>
            <person name="Westerberg I."/>
            <person name="Brannstrom I.O."/>
            <person name="Guillou S."/>
            <person name="Cros-Aarteil S."/>
            <person name="Calhoun S."/>
            <person name="Kuo A."/>
            <person name="Mondo S."/>
            <person name="Pangilinan J."/>
            <person name="Riley R."/>
            <person name="Labutti K."/>
            <person name="Andreopoulos B."/>
            <person name="Lipzen A."/>
            <person name="Chen C."/>
            <person name="Yanf M."/>
            <person name="Daum C."/>
            <person name="Ng V."/>
            <person name="Clum A."/>
            <person name="Steindorff A."/>
            <person name="Ohm R."/>
            <person name="Martin F."/>
            <person name="Silar P."/>
            <person name="Natvig D."/>
            <person name="Lalanne C."/>
            <person name="Gautier V."/>
            <person name="Ament-Velasquez S.L."/>
            <person name="Kruys A."/>
            <person name="Hutchinson M.I."/>
            <person name="Powell A.J."/>
            <person name="Barry K."/>
            <person name="Miller A.N."/>
            <person name="Grigoriev I.V."/>
            <person name="Debuchy R."/>
            <person name="Gladieux P."/>
            <person name="Thoren M.H."/>
            <person name="Johannesson H."/>
        </authorList>
    </citation>
    <scope>NUCLEOTIDE SEQUENCE</scope>
    <source>
        <strain evidence="2">CBS 314.62</strain>
    </source>
</reference>
<feature type="transmembrane region" description="Helical" evidence="1">
    <location>
        <begin position="71"/>
        <end position="93"/>
    </location>
</feature>
<keyword evidence="1" id="KW-0812">Transmembrane</keyword>
<dbReference type="PANTHER" id="PTHR12265:SF40">
    <property type="entry name" value="DUF829-DOMAIN-CONTAINING PROTEIN"/>
    <property type="match status" value="1"/>
</dbReference>
<accession>A0AAE0X8H2</accession>
<dbReference type="EMBL" id="JAULSO010000002">
    <property type="protein sequence ID" value="KAK3687940.1"/>
    <property type="molecule type" value="Genomic_DNA"/>
</dbReference>
<keyword evidence="1" id="KW-0472">Membrane</keyword>
<evidence type="ECO:0000256" key="1">
    <source>
        <dbReference type="SAM" id="Phobius"/>
    </source>
</evidence>
<evidence type="ECO:0008006" key="4">
    <source>
        <dbReference type="Google" id="ProtNLM"/>
    </source>
</evidence>
<dbReference type="PANTHER" id="PTHR12265">
    <property type="entry name" value="TRANSMEMBRANE PROTEIN 53"/>
    <property type="match status" value="1"/>
</dbReference>
<comment type="caution">
    <text evidence="2">The sequence shown here is derived from an EMBL/GenBank/DDBJ whole genome shotgun (WGS) entry which is preliminary data.</text>
</comment>
<reference evidence="2" key="1">
    <citation type="journal article" date="2023" name="Mol. Phylogenet. Evol.">
        <title>Genome-scale phylogeny and comparative genomics of the fungal order Sordariales.</title>
        <authorList>
            <person name="Hensen N."/>
            <person name="Bonometti L."/>
            <person name="Westerberg I."/>
            <person name="Brannstrom I.O."/>
            <person name="Guillou S."/>
            <person name="Cros-Aarteil S."/>
            <person name="Calhoun S."/>
            <person name="Haridas S."/>
            <person name="Kuo A."/>
            <person name="Mondo S."/>
            <person name="Pangilinan J."/>
            <person name="Riley R."/>
            <person name="LaButti K."/>
            <person name="Andreopoulos B."/>
            <person name="Lipzen A."/>
            <person name="Chen C."/>
            <person name="Yan M."/>
            <person name="Daum C."/>
            <person name="Ng V."/>
            <person name="Clum A."/>
            <person name="Steindorff A."/>
            <person name="Ohm R.A."/>
            <person name="Martin F."/>
            <person name="Silar P."/>
            <person name="Natvig D.O."/>
            <person name="Lalanne C."/>
            <person name="Gautier V."/>
            <person name="Ament-Velasquez S.L."/>
            <person name="Kruys A."/>
            <person name="Hutchinson M.I."/>
            <person name="Powell A.J."/>
            <person name="Barry K."/>
            <person name="Miller A.N."/>
            <person name="Grigoriev I.V."/>
            <person name="Debuchy R."/>
            <person name="Gladieux P."/>
            <person name="Hiltunen Thoren M."/>
            <person name="Johannesson H."/>
        </authorList>
    </citation>
    <scope>NUCLEOTIDE SEQUENCE</scope>
    <source>
        <strain evidence="2">CBS 314.62</strain>
    </source>
</reference>
<dbReference type="InterPro" id="IPR008547">
    <property type="entry name" value="DUF829_TMEM53"/>
</dbReference>
<keyword evidence="3" id="KW-1185">Reference proteome</keyword>
<keyword evidence="1" id="KW-1133">Transmembrane helix</keyword>
<name>A0AAE0X8H2_9PEZI</name>
<feature type="transmembrane region" description="Helical" evidence="1">
    <location>
        <begin position="202"/>
        <end position="226"/>
    </location>
</feature>
<sequence length="315" mass="33885">MATTTPQSRGAGGLSKTSMETLSPRVFLLRPSPDKTTRESRADAPALIIIFGWMNSATNGPLAKYVSQYQALFPASAILLVTCTFAGMTMPWVGLREARVAATATRAILEQDAADSPDAHTASHPRPRLLVHVFSNAGSTMLYHLYTAYAAAAGSSPSGSSDAPAGSAPTTVPLHATVFDSTPAAFTFQTLLQGILDGAPSAAIRLAVMPIAYLYVALVWVALMVLRLPDHIGDLAPRAHNDPARVREARRVYLYGPADRITPAAGVERHADEAEARGFTVEREVFEGTGHVAHARKHADRYWRAVSRTWEEARL</sequence>
<dbReference type="AlphaFoldDB" id="A0AAE0X8H2"/>